<feature type="compositionally biased region" description="Low complexity" evidence="2">
    <location>
        <begin position="70"/>
        <end position="97"/>
    </location>
</feature>
<dbReference type="PROSITE" id="PS51318">
    <property type="entry name" value="TAT"/>
    <property type="match status" value="1"/>
</dbReference>
<feature type="compositionally biased region" description="Basic and acidic residues" evidence="2">
    <location>
        <begin position="1"/>
        <end position="20"/>
    </location>
</feature>
<feature type="region of interest" description="Disordered" evidence="2">
    <location>
        <begin position="44"/>
        <end position="97"/>
    </location>
</feature>
<dbReference type="Proteomes" id="UP000011626">
    <property type="component" value="Unassembled WGS sequence"/>
</dbReference>
<keyword evidence="1" id="KW-0732">Signal</keyword>
<sequence length="440" mass="47776">MTEQRSADAGRERDERDDRRRRTGLPSRRAFLATGAAVSAASLVGCLGSGPPATSTPDAGGGSTSGGDGATSDGDGSTTSAVPTTTGEPEPPWTTEGLADYVDDGAEVTIYAGTGDSQQWYDLVDVINDEFGTSIEATVFASDGAAVSQRLLQERQAGEDKADVVSVASNLRDRIKQKGREDGTAYAKEWFEWGIDENFWFADALPEKRTLPFLVSGFNGGAGVVLPVSTQIFDEQGLDYPETYNDLFDDQYEGLEVAFSGYVSSGMIGWITRYHAAQTDMGEMEWIRSLMDRFEVVGVNSHSAGMREVGKGNAAMMLYNWPWAAAPFVKNDDLAVEGIFTDPAKRNATEGGLSINRNAPHPWAARYFVSAMLEKPVQRRILTDVTDQVPVRTDLDLSGIDVDPYTKRRLNANLFPIGFWESADYSTLGQKAVDTGMFKP</sequence>
<organism evidence="3 4">
    <name type="scientific">Halosimplex carlsbadense 2-9-1</name>
    <dbReference type="NCBI Taxonomy" id="797114"/>
    <lineage>
        <taxon>Archaea</taxon>
        <taxon>Methanobacteriati</taxon>
        <taxon>Methanobacteriota</taxon>
        <taxon>Stenosarchaea group</taxon>
        <taxon>Halobacteria</taxon>
        <taxon>Halobacteriales</taxon>
        <taxon>Haloarculaceae</taxon>
        <taxon>Halosimplex</taxon>
    </lineage>
</organism>
<reference evidence="3 4" key="1">
    <citation type="journal article" date="2014" name="PLoS Genet.">
        <title>Phylogenetically driven sequencing of extremely halophilic archaea reveals strategies for static and dynamic osmo-response.</title>
        <authorList>
            <person name="Becker E.A."/>
            <person name="Seitzer P.M."/>
            <person name="Tritt A."/>
            <person name="Larsen D."/>
            <person name="Krusor M."/>
            <person name="Yao A.I."/>
            <person name="Wu D."/>
            <person name="Madern D."/>
            <person name="Eisen J.A."/>
            <person name="Darling A.E."/>
            <person name="Facciotti M.T."/>
        </authorList>
    </citation>
    <scope>NUCLEOTIDE SEQUENCE [LARGE SCALE GENOMIC DNA]</scope>
    <source>
        <strain evidence="3 4">2-9-1</strain>
    </source>
</reference>
<feature type="region of interest" description="Disordered" evidence="2">
    <location>
        <begin position="1"/>
        <end position="31"/>
    </location>
</feature>
<evidence type="ECO:0000313" key="3">
    <source>
        <dbReference type="EMBL" id="ELZ30535.1"/>
    </source>
</evidence>
<accession>M0D522</accession>
<dbReference type="SUPFAM" id="SSF53850">
    <property type="entry name" value="Periplasmic binding protein-like II"/>
    <property type="match status" value="1"/>
</dbReference>
<evidence type="ECO:0000256" key="1">
    <source>
        <dbReference type="ARBA" id="ARBA00022729"/>
    </source>
</evidence>
<evidence type="ECO:0000256" key="2">
    <source>
        <dbReference type="SAM" id="MobiDB-lite"/>
    </source>
</evidence>
<proteinExistence type="predicted"/>
<dbReference type="STRING" id="797114.C475_00285"/>
<name>M0D522_9EURY</name>
<dbReference type="RefSeq" id="WP_006881713.1">
    <property type="nucleotide sequence ID" value="NZ_AOIU01000003.1"/>
</dbReference>
<dbReference type="InterPro" id="IPR006311">
    <property type="entry name" value="TAT_signal"/>
</dbReference>
<comment type="caution">
    <text evidence="3">The sequence shown here is derived from an EMBL/GenBank/DDBJ whole genome shotgun (WGS) entry which is preliminary data.</text>
</comment>
<dbReference type="PANTHER" id="PTHR30006">
    <property type="entry name" value="THIAMINE-BINDING PERIPLASMIC PROTEIN-RELATED"/>
    <property type="match status" value="1"/>
</dbReference>
<protein>
    <recommendedName>
        <fullName evidence="5">Transporter</fullName>
    </recommendedName>
</protein>
<evidence type="ECO:0008006" key="5">
    <source>
        <dbReference type="Google" id="ProtNLM"/>
    </source>
</evidence>
<dbReference type="EMBL" id="AOIU01000003">
    <property type="protein sequence ID" value="ELZ30535.1"/>
    <property type="molecule type" value="Genomic_DNA"/>
</dbReference>
<dbReference type="OrthoDB" id="346175at2157"/>
<gene>
    <name evidence="3" type="ORF">C475_00285</name>
</gene>
<dbReference type="Gene3D" id="3.40.190.10">
    <property type="entry name" value="Periplasmic binding protein-like II"/>
    <property type="match status" value="2"/>
</dbReference>
<dbReference type="PANTHER" id="PTHR30006:SF2">
    <property type="entry name" value="ABC TRANSPORTER SUBSTRATE-BINDING PROTEIN"/>
    <property type="match status" value="1"/>
</dbReference>
<dbReference type="AlphaFoldDB" id="M0D522"/>
<evidence type="ECO:0000313" key="4">
    <source>
        <dbReference type="Proteomes" id="UP000011626"/>
    </source>
</evidence>
<keyword evidence="4" id="KW-1185">Reference proteome</keyword>
<feature type="compositionally biased region" description="Gly residues" evidence="2">
    <location>
        <begin position="59"/>
        <end position="69"/>
    </location>
</feature>